<proteinExistence type="predicted"/>
<dbReference type="GO" id="GO:0016887">
    <property type="term" value="F:ATP hydrolysis activity"/>
    <property type="evidence" value="ECO:0007669"/>
    <property type="project" value="InterPro"/>
</dbReference>
<evidence type="ECO:0000313" key="7">
    <source>
        <dbReference type="EMBL" id="TQJ02859.1"/>
    </source>
</evidence>
<sequence>MGGETTVVTARGLRKEYSGRAAVAGIDLDIRRGEVFALLGPNGAGKTTTVEILEGHRRRSGGEARVLGEDPGRAGGRWRARLGIVLQTATDAADLTVAETVRHYAGYYPDPRAPDEVLELVGLGRQAGSRIKALSGGQRRRLDVALGIIGRPELLFLDEPTTGFDPEARRQFWDLIRLLAADGTTILLTTHYLDEAEALAERVAVIAGGLIVAEGDPATLGGRNSAAATVSWSTAEGRRERQTTAPTALIRELSSGGGEIAGLEVRRPSLEDTYLELIGERR</sequence>
<dbReference type="InterPro" id="IPR003593">
    <property type="entry name" value="AAA+_ATPase"/>
</dbReference>
<dbReference type="RefSeq" id="WP_141998167.1">
    <property type="nucleotide sequence ID" value="NZ_VFML01000001.1"/>
</dbReference>
<evidence type="ECO:0000256" key="1">
    <source>
        <dbReference type="ARBA" id="ARBA00004202"/>
    </source>
</evidence>
<dbReference type="PROSITE" id="PS50893">
    <property type="entry name" value="ABC_TRANSPORTER_2"/>
    <property type="match status" value="1"/>
</dbReference>
<evidence type="ECO:0000259" key="6">
    <source>
        <dbReference type="PROSITE" id="PS50893"/>
    </source>
</evidence>
<keyword evidence="5" id="KW-0046">Antibiotic resistance</keyword>
<dbReference type="InterPro" id="IPR003439">
    <property type="entry name" value="ABC_transporter-like_ATP-bd"/>
</dbReference>
<comment type="subcellular location">
    <subcellularLocation>
        <location evidence="1">Cell membrane</location>
        <topology evidence="1">Peripheral membrane protein</topology>
    </subcellularLocation>
</comment>
<dbReference type="AlphaFoldDB" id="A0A542DID4"/>
<keyword evidence="3" id="KW-0547">Nucleotide-binding</keyword>
<dbReference type="Proteomes" id="UP000320876">
    <property type="component" value="Unassembled WGS sequence"/>
</dbReference>
<dbReference type="PROSITE" id="PS00211">
    <property type="entry name" value="ABC_TRANSPORTER_1"/>
    <property type="match status" value="1"/>
</dbReference>
<accession>A0A542DID4</accession>
<keyword evidence="4 7" id="KW-0067">ATP-binding</keyword>
<evidence type="ECO:0000313" key="8">
    <source>
        <dbReference type="Proteomes" id="UP000320876"/>
    </source>
</evidence>
<feature type="domain" description="ABC transporter" evidence="6">
    <location>
        <begin position="8"/>
        <end position="233"/>
    </location>
</feature>
<reference evidence="7 8" key="1">
    <citation type="submission" date="2019-06" db="EMBL/GenBank/DDBJ databases">
        <title>Sequencing the genomes of 1000 actinobacteria strains.</title>
        <authorList>
            <person name="Klenk H.-P."/>
        </authorList>
    </citation>
    <scope>NUCLEOTIDE SEQUENCE [LARGE SCALE GENOMIC DNA]</scope>
    <source>
        <strain evidence="7 8">DSM 45679</strain>
    </source>
</reference>
<gene>
    <name evidence="7" type="ORF">FB471_2607</name>
</gene>
<name>A0A542DID4_AMYCI</name>
<dbReference type="PANTHER" id="PTHR42711:SF17">
    <property type="entry name" value="ABC TRANSPORTER ATP-BINDING PROTEIN"/>
    <property type="match status" value="1"/>
</dbReference>
<keyword evidence="2" id="KW-0813">Transport</keyword>
<dbReference type="OrthoDB" id="9804819at2"/>
<keyword evidence="8" id="KW-1185">Reference proteome</keyword>
<dbReference type="PANTHER" id="PTHR42711">
    <property type="entry name" value="ABC TRANSPORTER ATP-BINDING PROTEIN"/>
    <property type="match status" value="1"/>
</dbReference>
<evidence type="ECO:0000256" key="5">
    <source>
        <dbReference type="ARBA" id="ARBA00023251"/>
    </source>
</evidence>
<dbReference type="GO" id="GO:0046677">
    <property type="term" value="P:response to antibiotic"/>
    <property type="evidence" value="ECO:0007669"/>
    <property type="project" value="UniProtKB-KW"/>
</dbReference>
<dbReference type="EMBL" id="VFML01000001">
    <property type="protein sequence ID" value="TQJ02859.1"/>
    <property type="molecule type" value="Genomic_DNA"/>
</dbReference>
<dbReference type="GO" id="GO:0005524">
    <property type="term" value="F:ATP binding"/>
    <property type="evidence" value="ECO:0007669"/>
    <property type="project" value="UniProtKB-KW"/>
</dbReference>
<evidence type="ECO:0000256" key="3">
    <source>
        <dbReference type="ARBA" id="ARBA00022741"/>
    </source>
</evidence>
<organism evidence="7 8">
    <name type="scientific">Amycolatopsis cihanbeyliensis</name>
    <dbReference type="NCBI Taxonomy" id="1128664"/>
    <lineage>
        <taxon>Bacteria</taxon>
        <taxon>Bacillati</taxon>
        <taxon>Actinomycetota</taxon>
        <taxon>Actinomycetes</taxon>
        <taxon>Pseudonocardiales</taxon>
        <taxon>Pseudonocardiaceae</taxon>
        <taxon>Amycolatopsis</taxon>
    </lineage>
</organism>
<dbReference type="CDD" id="cd03230">
    <property type="entry name" value="ABC_DR_subfamily_A"/>
    <property type="match status" value="1"/>
</dbReference>
<dbReference type="Pfam" id="PF00005">
    <property type="entry name" value="ABC_tran"/>
    <property type="match status" value="1"/>
</dbReference>
<dbReference type="InterPro" id="IPR017871">
    <property type="entry name" value="ABC_transporter-like_CS"/>
</dbReference>
<dbReference type="SMART" id="SM00382">
    <property type="entry name" value="AAA"/>
    <property type="match status" value="1"/>
</dbReference>
<dbReference type="SUPFAM" id="SSF52540">
    <property type="entry name" value="P-loop containing nucleoside triphosphate hydrolases"/>
    <property type="match status" value="1"/>
</dbReference>
<evidence type="ECO:0000256" key="2">
    <source>
        <dbReference type="ARBA" id="ARBA00022448"/>
    </source>
</evidence>
<comment type="caution">
    <text evidence="7">The sequence shown here is derived from an EMBL/GenBank/DDBJ whole genome shotgun (WGS) entry which is preliminary data.</text>
</comment>
<dbReference type="Gene3D" id="3.40.50.300">
    <property type="entry name" value="P-loop containing nucleotide triphosphate hydrolases"/>
    <property type="match status" value="1"/>
</dbReference>
<evidence type="ECO:0000256" key="4">
    <source>
        <dbReference type="ARBA" id="ARBA00022840"/>
    </source>
</evidence>
<dbReference type="GO" id="GO:0005886">
    <property type="term" value="C:plasma membrane"/>
    <property type="evidence" value="ECO:0007669"/>
    <property type="project" value="UniProtKB-SubCell"/>
</dbReference>
<protein>
    <submittedName>
        <fullName evidence="7">ABC-2 type transport system ATP-binding protein</fullName>
    </submittedName>
</protein>
<dbReference type="InterPro" id="IPR050763">
    <property type="entry name" value="ABC_transporter_ATP-binding"/>
</dbReference>
<dbReference type="InterPro" id="IPR027417">
    <property type="entry name" value="P-loop_NTPase"/>
</dbReference>